<reference evidence="8" key="1">
    <citation type="submission" date="2013-12" db="EMBL/GenBank/DDBJ databases">
        <title>The Genome Sequence of Aphanomyces astaci APO3.</title>
        <authorList>
            <consortium name="The Broad Institute Genomics Platform"/>
            <person name="Russ C."/>
            <person name="Tyler B."/>
            <person name="van West P."/>
            <person name="Dieguez-Uribeondo J."/>
            <person name="Young S.K."/>
            <person name="Zeng Q."/>
            <person name="Gargeya S."/>
            <person name="Fitzgerald M."/>
            <person name="Abouelleil A."/>
            <person name="Alvarado L."/>
            <person name="Chapman S.B."/>
            <person name="Gainer-Dewar J."/>
            <person name="Goldberg J."/>
            <person name="Griggs A."/>
            <person name="Gujja S."/>
            <person name="Hansen M."/>
            <person name="Howarth C."/>
            <person name="Imamovic A."/>
            <person name="Ireland A."/>
            <person name="Larimer J."/>
            <person name="McCowan C."/>
            <person name="Murphy C."/>
            <person name="Pearson M."/>
            <person name="Poon T.W."/>
            <person name="Priest M."/>
            <person name="Roberts A."/>
            <person name="Saif S."/>
            <person name="Shea T."/>
            <person name="Sykes S."/>
            <person name="Wortman J."/>
            <person name="Nusbaum C."/>
            <person name="Birren B."/>
        </authorList>
    </citation>
    <scope>NUCLEOTIDE SEQUENCE [LARGE SCALE GENOMIC DNA]</scope>
    <source>
        <strain evidence="8">APO3</strain>
    </source>
</reference>
<organism evidence="8">
    <name type="scientific">Aphanomyces astaci</name>
    <name type="common">Crayfish plague agent</name>
    <dbReference type="NCBI Taxonomy" id="112090"/>
    <lineage>
        <taxon>Eukaryota</taxon>
        <taxon>Sar</taxon>
        <taxon>Stramenopiles</taxon>
        <taxon>Oomycota</taxon>
        <taxon>Saprolegniomycetes</taxon>
        <taxon>Saprolegniales</taxon>
        <taxon>Verrucalvaceae</taxon>
        <taxon>Aphanomyces</taxon>
    </lineage>
</organism>
<protein>
    <recommendedName>
        <fullName evidence="7">RING-type domain-containing protein</fullName>
    </recommendedName>
</protein>
<evidence type="ECO:0000259" key="7">
    <source>
        <dbReference type="PROSITE" id="PS50089"/>
    </source>
</evidence>
<dbReference type="InterPro" id="IPR027370">
    <property type="entry name" value="Znf-RING_euk"/>
</dbReference>
<dbReference type="GeneID" id="20807798"/>
<keyword evidence="3" id="KW-0862">Zinc</keyword>
<evidence type="ECO:0000256" key="1">
    <source>
        <dbReference type="ARBA" id="ARBA00022723"/>
    </source>
</evidence>
<keyword evidence="2 4" id="KW-0863">Zinc-finger</keyword>
<feature type="compositionally biased region" description="Polar residues" evidence="6">
    <location>
        <begin position="153"/>
        <end position="162"/>
    </location>
</feature>
<dbReference type="InterPro" id="IPR013083">
    <property type="entry name" value="Znf_RING/FYVE/PHD"/>
</dbReference>
<feature type="coiled-coil region" evidence="5">
    <location>
        <begin position="219"/>
        <end position="280"/>
    </location>
</feature>
<dbReference type="SMART" id="SM00184">
    <property type="entry name" value="RING"/>
    <property type="match status" value="1"/>
</dbReference>
<dbReference type="EMBL" id="KI913124">
    <property type="protein sequence ID" value="ETV81226.1"/>
    <property type="molecule type" value="Genomic_DNA"/>
</dbReference>
<dbReference type="OrthoDB" id="6105938at2759"/>
<feature type="domain" description="RING-type" evidence="7">
    <location>
        <begin position="575"/>
        <end position="615"/>
    </location>
</feature>
<dbReference type="SUPFAM" id="SSF57850">
    <property type="entry name" value="RING/U-box"/>
    <property type="match status" value="1"/>
</dbReference>
<keyword evidence="1" id="KW-0479">Metal-binding</keyword>
<evidence type="ECO:0000256" key="4">
    <source>
        <dbReference type="PROSITE-ProRule" id="PRU00175"/>
    </source>
</evidence>
<evidence type="ECO:0000313" key="8">
    <source>
        <dbReference type="EMBL" id="ETV81226.1"/>
    </source>
</evidence>
<evidence type="ECO:0000256" key="5">
    <source>
        <dbReference type="SAM" id="Coils"/>
    </source>
</evidence>
<dbReference type="InterPro" id="IPR017907">
    <property type="entry name" value="Znf_RING_CS"/>
</dbReference>
<feature type="region of interest" description="Disordered" evidence="6">
    <location>
        <begin position="145"/>
        <end position="175"/>
    </location>
</feature>
<keyword evidence="5" id="KW-0175">Coiled coil</keyword>
<dbReference type="InterPro" id="IPR001841">
    <property type="entry name" value="Znf_RING"/>
</dbReference>
<dbReference type="AlphaFoldDB" id="W4GPG2"/>
<dbReference type="GO" id="GO:0008270">
    <property type="term" value="F:zinc ion binding"/>
    <property type="evidence" value="ECO:0007669"/>
    <property type="project" value="UniProtKB-KW"/>
</dbReference>
<dbReference type="STRING" id="112090.W4GPG2"/>
<evidence type="ECO:0000256" key="6">
    <source>
        <dbReference type="SAM" id="MobiDB-lite"/>
    </source>
</evidence>
<dbReference type="VEuPathDB" id="FungiDB:H257_05802"/>
<feature type="compositionally biased region" description="Basic and acidic residues" evidence="6">
    <location>
        <begin position="163"/>
        <end position="175"/>
    </location>
</feature>
<feature type="coiled-coil region" evidence="5">
    <location>
        <begin position="373"/>
        <end position="414"/>
    </location>
</feature>
<feature type="coiled-coil region" evidence="5">
    <location>
        <begin position="439"/>
        <end position="510"/>
    </location>
</feature>
<name>W4GPG2_APHAT</name>
<evidence type="ECO:0000256" key="2">
    <source>
        <dbReference type="ARBA" id="ARBA00022771"/>
    </source>
</evidence>
<feature type="coiled-coil region" evidence="5">
    <location>
        <begin position="103"/>
        <end position="144"/>
    </location>
</feature>
<evidence type="ECO:0000256" key="3">
    <source>
        <dbReference type="ARBA" id="ARBA00022833"/>
    </source>
</evidence>
<dbReference type="PROSITE" id="PS50089">
    <property type="entry name" value="ZF_RING_2"/>
    <property type="match status" value="1"/>
</dbReference>
<accession>W4GPG2</accession>
<dbReference type="Gene3D" id="3.30.40.10">
    <property type="entry name" value="Zinc/RING finger domain, C3HC4 (zinc finger)"/>
    <property type="match status" value="1"/>
</dbReference>
<sequence>MVPQRPTPPRRPSPIDRIEDDTLNAAKLSSVLPTTAHPPLRAMTERTLPSSLIPHLEKKQTGLLAKFQMLRHHHPDKSQPASPTARETTLSFQRNLTALTSYNLKEKQSVQSLKQQLEQTQVEIDSLKHELGQVKGEAKRLSAELKLDKASTKHSTSQANQRKQADDDGKQRTKQLEEDHQVEMFKWENKCHEITANHKQLTKLLAKSQESERALTVKLADAAQHVAALEANVAALSRELQAAARAKLAEDDTLKTRAENEALRCKIVALNQSIDDIQAKERDTRNTLAIKTMQFTQEKDALLRELCHVRDEWAASRATSQVELDKLTVVFARDERIKADLESQVTDLADKCIALDETASGARKQVEFQAKVIEDKQLALDQTKALVAQHERDVQRLMREAAAMEVDNATLREKLTMVSDVWSACTSQNPTVHALQQGRQGQNEALAIVLDEKERLKAELGKTKEDVARLLAQVARTAPSGDVVGLQTQLASMLNKKNELLLMMDQMKAELMTLTTSHTMLRIAHDTLLQRCAALEEVAMDPSVIIMLKQAQLDLKDAVDKLVEAETSSETAFTCLKCMSIFVRPVTLTGCGHTYCESCLHSSRGNGVGHTCKECGEWSSTDGLFANNALADLASRFVFRQQTLSCLTGVCQSIDDAFATPLVA</sequence>
<proteinExistence type="predicted"/>
<dbReference type="Pfam" id="PF13445">
    <property type="entry name" value="zf-RING_UBOX"/>
    <property type="match status" value="1"/>
</dbReference>
<dbReference type="PROSITE" id="PS00518">
    <property type="entry name" value="ZF_RING_1"/>
    <property type="match status" value="1"/>
</dbReference>
<gene>
    <name evidence="8" type="ORF">H257_05802</name>
</gene>
<dbReference type="RefSeq" id="XP_009829084.1">
    <property type="nucleotide sequence ID" value="XM_009830782.1"/>
</dbReference>